<dbReference type="Proteomes" id="UP001180020">
    <property type="component" value="Unassembled WGS sequence"/>
</dbReference>
<accession>A0AAV9F2H1</accession>
<dbReference type="EMBL" id="JAUJYO010000004">
    <property type="protein sequence ID" value="KAK1319976.1"/>
    <property type="molecule type" value="Genomic_DNA"/>
</dbReference>
<reference evidence="2" key="2">
    <citation type="submission" date="2023-06" db="EMBL/GenBank/DDBJ databases">
        <authorList>
            <person name="Ma L."/>
            <person name="Liu K.-W."/>
            <person name="Li Z."/>
            <person name="Hsiao Y.-Y."/>
            <person name="Qi Y."/>
            <person name="Fu T."/>
            <person name="Tang G."/>
            <person name="Zhang D."/>
            <person name="Sun W.-H."/>
            <person name="Liu D.-K."/>
            <person name="Li Y."/>
            <person name="Chen G.-Z."/>
            <person name="Liu X.-D."/>
            <person name="Liao X.-Y."/>
            <person name="Jiang Y.-T."/>
            <person name="Yu X."/>
            <person name="Hao Y."/>
            <person name="Huang J."/>
            <person name="Zhao X.-W."/>
            <person name="Ke S."/>
            <person name="Chen Y.-Y."/>
            <person name="Wu W.-L."/>
            <person name="Hsu J.-L."/>
            <person name="Lin Y.-F."/>
            <person name="Huang M.-D."/>
            <person name="Li C.-Y."/>
            <person name="Huang L."/>
            <person name="Wang Z.-W."/>
            <person name="Zhao X."/>
            <person name="Zhong W.-Y."/>
            <person name="Peng D.-H."/>
            <person name="Ahmad S."/>
            <person name="Lan S."/>
            <person name="Zhang J.-S."/>
            <person name="Tsai W.-C."/>
            <person name="Van De Peer Y."/>
            <person name="Liu Z.-J."/>
        </authorList>
    </citation>
    <scope>NUCLEOTIDE SEQUENCE</scope>
    <source>
        <strain evidence="2">CP</strain>
        <tissue evidence="2">Leaves</tissue>
    </source>
</reference>
<organism evidence="2 3">
    <name type="scientific">Acorus calamus</name>
    <name type="common">Sweet flag</name>
    <dbReference type="NCBI Taxonomy" id="4465"/>
    <lineage>
        <taxon>Eukaryota</taxon>
        <taxon>Viridiplantae</taxon>
        <taxon>Streptophyta</taxon>
        <taxon>Embryophyta</taxon>
        <taxon>Tracheophyta</taxon>
        <taxon>Spermatophyta</taxon>
        <taxon>Magnoliopsida</taxon>
        <taxon>Liliopsida</taxon>
        <taxon>Acoraceae</taxon>
        <taxon>Acorus</taxon>
    </lineage>
</organism>
<gene>
    <name evidence="2" type="ORF">QJS10_CPB04g01199</name>
</gene>
<name>A0AAV9F2H1_ACOCL</name>
<evidence type="ECO:0000256" key="1">
    <source>
        <dbReference type="SAM" id="MobiDB-lite"/>
    </source>
</evidence>
<evidence type="ECO:0000313" key="2">
    <source>
        <dbReference type="EMBL" id="KAK1319976.1"/>
    </source>
</evidence>
<dbReference type="AlphaFoldDB" id="A0AAV9F2H1"/>
<keyword evidence="3" id="KW-1185">Reference proteome</keyword>
<sequence length="209" mass="23130">MDALASGVLDTTDSFPLPSLPTKRHSRPSVRLGFRCRRRHLLQVRSELLQEDQANFFFFSTQTCDPNLNIIGLRCSSNRGGGVNARWWRPIEVGRGVTAEVVVEGGRMGGGSDGGGGSNLVRGYYIFRSCERDKRGLREVAGGSKGADGERWSRHRGAAERSRRREESQGGVDEIISIHHVRKTWGDTIDHQVASQADILKYALPVDLV</sequence>
<reference evidence="2" key="1">
    <citation type="journal article" date="2023" name="Nat. Commun.">
        <title>Diploid and tetraploid genomes of Acorus and the evolution of monocots.</title>
        <authorList>
            <person name="Ma L."/>
            <person name="Liu K.W."/>
            <person name="Li Z."/>
            <person name="Hsiao Y.Y."/>
            <person name="Qi Y."/>
            <person name="Fu T."/>
            <person name="Tang G.D."/>
            <person name="Zhang D."/>
            <person name="Sun W.H."/>
            <person name="Liu D.K."/>
            <person name="Li Y."/>
            <person name="Chen G.Z."/>
            <person name="Liu X.D."/>
            <person name="Liao X.Y."/>
            <person name="Jiang Y.T."/>
            <person name="Yu X."/>
            <person name="Hao Y."/>
            <person name="Huang J."/>
            <person name="Zhao X.W."/>
            <person name="Ke S."/>
            <person name="Chen Y.Y."/>
            <person name="Wu W.L."/>
            <person name="Hsu J.L."/>
            <person name="Lin Y.F."/>
            <person name="Huang M.D."/>
            <person name="Li C.Y."/>
            <person name="Huang L."/>
            <person name="Wang Z.W."/>
            <person name="Zhao X."/>
            <person name="Zhong W.Y."/>
            <person name="Peng D.H."/>
            <person name="Ahmad S."/>
            <person name="Lan S."/>
            <person name="Zhang J.S."/>
            <person name="Tsai W.C."/>
            <person name="Van de Peer Y."/>
            <person name="Liu Z.J."/>
        </authorList>
    </citation>
    <scope>NUCLEOTIDE SEQUENCE</scope>
    <source>
        <strain evidence="2">CP</strain>
    </source>
</reference>
<comment type="caution">
    <text evidence="2">The sequence shown here is derived from an EMBL/GenBank/DDBJ whole genome shotgun (WGS) entry which is preliminary data.</text>
</comment>
<feature type="region of interest" description="Disordered" evidence="1">
    <location>
        <begin position="138"/>
        <end position="171"/>
    </location>
</feature>
<proteinExistence type="predicted"/>
<evidence type="ECO:0000313" key="3">
    <source>
        <dbReference type="Proteomes" id="UP001180020"/>
    </source>
</evidence>
<protein>
    <submittedName>
        <fullName evidence="2">Uncharacterized protein</fullName>
    </submittedName>
</protein>
<feature type="compositionally biased region" description="Basic and acidic residues" evidence="1">
    <location>
        <begin position="147"/>
        <end position="168"/>
    </location>
</feature>